<evidence type="ECO:0000256" key="2">
    <source>
        <dbReference type="ARBA" id="ARBA00007520"/>
    </source>
</evidence>
<feature type="transmembrane region" description="Helical" evidence="10">
    <location>
        <begin position="548"/>
        <end position="567"/>
    </location>
</feature>
<keyword evidence="3 10" id="KW-0812">Transmembrane</keyword>
<feature type="transmembrane region" description="Helical" evidence="10">
    <location>
        <begin position="381"/>
        <end position="399"/>
    </location>
</feature>
<feature type="region of interest" description="Disordered" evidence="9">
    <location>
        <begin position="581"/>
        <end position="611"/>
    </location>
</feature>
<dbReference type="InterPro" id="IPR011701">
    <property type="entry name" value="MFS"/>
</dbReference>
<name>A0A232M595_9EURO</name>
<feature type="region of interest" description="Disordered" evidence="9">
    <location>
        <begin position="15"/>
        <end position="72"/>
    </location>
</feature>
<evidence type="ECO:0000256" key="4">
    <source>
        <dbReference type="ARBA" id="ARBA00022989"/>
    </source>
</evidence>
<feature type="transmembrane region" description="Helical" evidence="10">
    <location>
        <begin position="116"/>
        <end position="135"/>
    </location>
</feature>
<dbReference type="InterPro" id="IPR020846">
    <property type="entry name" value="MFS_dom"/>
</dbReference>
<evidence type="ECO:0000259" key="11">
    <source>
        <dbReference type="PROSITE" id="PS50850"/>
    </source>
</evidence>
<dbReference type="Proteomes" id="UP000243515">
    <property type="component" value="Unassembled WGS sequence"/>
</dbReference>
<dbReference type="GO" id="GO:0005886">
    <property type="term" value="C:plasma membrane"/>
    <property type="evidence" value="ECO:0007669"/>
    <property type="project" value="TreeGrafter"/>
</dbReference>
<dbReference type="Pfam" id="PF07690">
    <property type="entry name" value="MFS_1"/>
    <property type="match status" value="1"/>
</dbReference>
<sequence>MPSLRSWILSSIHTMEKESQPETGVPVDTSIPIDSTGAKDISISSHENGSSHDSTTDVAPPAPAAEETGPESSRSSLHTIVIMCSLCAALFLAALDITIVTTALPTITHYFQSDSGYTWIGSAYLLTAAAFTPSWGKLSDIWGRKPILLIAAGVFFIGSTLAATSVSISMLIAARAIQGIGGGGLVVLVNICVSDLFSMRNRGKYLGFIAVVWAVASALGPILGGVFAEKVSWRWCFYINLPITGTVFILLWMLLKLDNPKTPVLDGLKAVDWVGSITMIGGTLMVLLGLDFGGVSYPWSSATVICLIIFGVVVIALFIVNEWRFAKYPVIPLRIFKHSSNIAALGVCFCHGFVFIAGSYYLPLYFQSVIGAGPLLSGAYLLPYIVSFSFVSYATGILIKQSGKYLPTVWLGLAIMTLGFGLFIDLPLSATWSKIILYQIVAGVGVGQNFNSPLVALQTLVKPGDIATATATFFFTRILSTSISVVIGSVVFQNEMQKQQPSLIAALGPETANVLSGGSAAASVDIISQLPDGQRDVARAAFHHSLKIMWIVYVAFAGLGLAIGFFIGNQILSEDHTVTKTGLKEEEGKRQEELEKRKGVNNIEAGEVEGS</sequence>
<dbReference type="Gene3D" id="1.20.1720.10">
    <property type="entry name" value="Multidrug resistance protein D"/>
    <property type="match status" value="1"/>
</dbReference>
<dbReference type="FunFam" id="1.20.1250.20:FF:000196">
    <property type="entry name" value="MFS toxin efflux pump (AflT)"/>
    <property type="match status" value="1"/>
</dbReference>
<dbReference type="AlphaFoldDB" id="A0A232M595"/>
<evidence type="ECO:0000313" key="12">
    <source>
        <dbReference type="EMBL" id="OXV11595.1"/>
    </source>
</evidence>
<dbReference type="PRINTS" id="PR01036">
    <property type="entry name" value="TCRTETB"/>
</dbReference>
<dbReference type="Gene3D" id="1.20.1250.20">
    <property type="entry name" value="MFS general substrate transporter like domains"/>
    <property type="match status" value="1"/>
</dbReference>
<feature type="transmembrane region" description="Helical" evidence="10">
    <location>
        <begin position="172"/>
        <end position="193"/>
    </location>
</feature>
<evidence type="ECO:0000256" key="10">
    <source>
        <dbReference type="SAM" id="Phobius"/>
    </source>
</evidence>
<evidence type="ECO:0000256" key="6">
    <source>
        <dbReference type="ARBA" id="ARBA00057269"/>
    </source>
</evidence>
<dbReference type="PANTHER" id="PTHR23501">
    <property type="entry name" value="MAJOR FACILITATOR SUPERFAMILY"/>
    <property type="match status" value="1"/>
</dbReference>
<feature type="transmembrane region" description="Helical" evidence="10">
    <location>
        <begin position="267"/>
        <end position="290"/>
    </location>
</feature>
<evidence type="ECO:0000256" key="3">
    <source>
        <dbReference type="ARBA" id="ARBA00022692"/>
    </source>
</evidence>
<feature type="compositionally biased region" description="Basic and acidic residues" evidence="9">
    <location>
        <begin position="581"/>
        <end position="598"/>
    </location>
</feature>
<dbReference type="SUPFAM" id="SSF103473">
    <property type="entry name" value="MFS general substrate transporter"/>
    <property type="match status" value="2"/>
</dbReference>
<feature type="transmembrane region" description="Helical" evidence="10">
    <location>
        <begin position="205"/>
        <end position="226"/>
    </location>
</feature>
<feature type="transmembrane region" description="Helical" evidence="10">
    <location>
        <begin position="80"/>
        <end position="104"/>
    </location>
</feature>
<organism evidence="12 13">
    <name type="scientific">Elaphomyces granulatus</name>
    <dbReference type="NCBI Taxonomy" id="519963"/>
    <lineage>
        <taxon>Eukaryota</taxon>
        <taxon>Fungi</taxon>
        <taxon>Dikarya</taxon>
        <taxon>Ascomycota</taxon>
        <taxon>Pezizomycotina</taxon>
        <taxon>Eurotiomycetes</taxon>
        <taxon>Eurotiomycetidae</taxon>
        <taxon>Eurotiales</taxon>
        <taxon>Elaphomycetaceae</taxon>
        <taxon>Elaphomyces</taxon>
    </lineage>
</organism>
<dbReference type="InterPro" id="IPR036259">
    <property type="entry name" value="MFS_trans_sf"/>
</dbReference>
<evidence type="ECO:0000256" key="8">
    <source>
        <dbReference type="ARBA" id="ARBA00083178"/>
    </source>
</evidence>
<comment type="function">
    <text evidence="6">Efflux pump; part of the gene cluster that mediates the biosynthesis of dothistromin (DOTH), a polyketide toxin very similar in structure to the aflatoxin precursor, versicolorin B. One function of dotC may be to transport early-stage dothistromin biosynthetic intermediates from the cytoplasm into vacuoles, thereby affecting the rate of dothistromin production.</text>
</comment>
<dbReference type="OrthoDB" id="3934656at2759"/>
<keyword evidence="5 10" id="KW-0472">Membrane</keyword>
<dbReference type="GO" id="GO:0022857">
    <property type="term" value="F:transmembrane transporter activity"/>
    <property type="evidence" value="ECO:0007669"/>
    <property type="project" value="InterPro"/>
</dbReference>
<feature type="transmembrane region" description="Helical" evidence="10">
    <location>
        <begin position="302"/>
        <end position="321"/>
    </location>
</feature>
<comment type="subcellular location">
    <subcellularLocation>
        <location evidence="1">Vacuole membrane</location>
        <topology evidence="1">Multi-pass membrane protein</topology>
    </subcellularLocation>
</comment>
<keyword evidence="13" id="KW-1185">Reference proteome</keyword>
<gene>
    <name evidence="12" type="ORF">Egran_00644</name>
</gene>
<comment type="similarity">
    <text evidence="2">Belongs to the major facilitator superfamily. TCR/Tet family.</text>
</comment>
<feature type="transmembrane region" description="Helical" evidence="10">
    <location>
        <begin position="342"/>
        <end position="361"/>
    </location>
</feature>
<dbReference type="FunFam" id="1.20.1720.10:FF:000014">
    <property type="entry name" value="MFS drug transporter, putative"/>
    <property type="match status" value="1"/>
</dbReference>
<evidence type="ECO:0000256" key="7">
    <source>
        <dbReference type="ARBA" id="ARBA00069956"/>
    </source>
</evidence>
<comment type="caution">
    <text evidence="12">The sequence shown here is derived from an EMBL/GenBank/DDBJ whole genome shotgun (WGS) entry which is preliminary data.</text>
</comment>
<feature type="transmembrane region" description="Helical" evidence="10">
    <location>
        <begin position="147"/>
        <end position="166"/>
    </location>
</feature>
<dbReference type="PROSITE" id="PS50850">
    <property type="entry name" value="MFS"/>
    <property type="match status" value="1"/>
</dbReference>
<evidence type="ECO:0000313" key="13">
    <source>
        <dbReference type="Proteomes" id="UP000243515"/>
    </source>
</evidence>
<dbReference type="PANTHER" id="PTHR23501:SF102">
    <property type="entry name" value="DRUG TRANSPORTER, PUTATIVE (AFU_ORTHOLOGUE AFUA_3G08530)-RELATED"/>
    <property type="match status" value="1"/>
</dbReference>
<evidence type="ECO:0000256" key="5">
    <source>
        <dbReference type="ARBA" id="ARBA00023136"/>
    </source>
</evidence>
<evidence type="ECO:0000256" key="9">
    <source>
        <dbReference type="SAM" id="MobiDB-lite"/>
    </source>
</evidence>
<evidence type="ECO:0000256" key="1">
    <source>
        <dbReference type="ARBA" id="ARBA00004128"/>
    </source>
</evidence>
<feature type="transmembrane region" description="Helical" evidence="10">
    <location>
        <begin position="232"/>
        <end position="255"/>
    </location>
</feature>
<accession>A0A232M595</accession>
<dbReference type="EMBL" id="NPHW01002398">
    <property type="protein sequence ID" value="OXV11595.1"/>
    <property type="molecule type" value="Genomic_DNA"/>
</dbReference>
<feature type="transmembrane region" description="Helical" evidence="10">
    <location>
        <begin position="466"/>
        <end position="492"/>
    </location>
</feature>
<protein>
    <recommendedName>
        <fullName evidence="7">Efflux pump dotC</fullName>
    </recommendedName>
    <alternativeName>
        <fullName evidence="8">Dothistromin biosynthesis protein C</fullName>
    </alternativeName>
</protein>
<proteinExistence type="inferred from homology"/>
<feature type="transmembrane region" description="Helical" evidence="10">
    <location>
        <begin position="406"/>
        <end position="424"/>
    </location>
</feature>
<keyword evidence="4 10" id="KW-1133">Transmembrane helix</keyword>
<feature type="domain" description="Major facilitator superfamily (MFS) profile" evidence="11">
    <location>
        <begin position="82"/>
        <end position="572"/>
    </location>
</feature>
<feature type="compositionally biased region" description="Polar residues" evidence="9">
    <location>
        <begin position="42"/>
        <end position="57"/>
    </location>
</feature>
<reference evidence="12 13" key="1">
    <citation type="journal article" date="2015" name="Environ. Microbiol.">
        <title>Metagenome sequence of Elaphomyces granulatus from sporocarp tissue reveals Ascomycota ectomycorrhizal fingerprints of genome expansion and a Proteobacteria-rich microbiome.</title>
        <authorList>
            <person name="Quandt C.A."/>
            <person name="Kohler A."/>
            <person name="Hesse C.N."/>
            <person name="Sharpton T.J."/>
            <person name="Martin F."/>
            <person name="Spatafora J.W."/>
        </authorList>
    </citation>
    <scope>NUCLEOTIDE SEQUENCE [LARGE SCALE GENOMIC DNA]</scope>
    <source>
        <strain evidence="12 13">OSC145934</strain>
    </source>
</reference>
<dbReference type="GO" id="GO:0005774">
    <property type="term" value="C:vacuolar membrane"/>
    <property type="evidence" value="ECO:0007669"/>
    <property type="project" value="UniProtKB-SubCell"/>
</dbReference>
<dbReference type="CDD" id="cd17502">
    <property type="entry name" value="MFS_Azr1_MDR_like"/>
    <property type="match status" value="1"/>
</dbReference>